<accession>A0A841H2D1</accession>
<comment type="caution">
    <text evidence="1">The sequence shown here is derived from an EMBL/GenBank/DDBJ whole genome shotgun (WGS) entry which is preliminary data.</text>
</comment>
<sequence length="55" mass="5392">MTVTTAFLIQRILSPAGPAGFGPVVGAAPAAPRTPGITPFRAPAPAAADRLPLAA</sequence>
<proteinExistence type="predicted"/>
<protein>
    <submittedName>
        <fullName evidence="1">Uncharacterized protein</fullName>
    </submittedName>
</protein>
<evidence type="ECO:0000313" key="2">
    <source>
        <dbReference type="Proteomes" id="UP000582837"/>
    </source>
</evidence>
<dbReference type="RefSeq" id="WP_170034724.1">
    <property type="nucleotide sequence ID" value="NZ_JABDTL010000001.1"/>
</dbReference>
<dbReference type="EMBL" id="JACHIA010000012">
    <property type="protein sequence ID" value="MBB6072132.1"/>
    <property type="molecule type" value="Genomic_DNA"/>
</dbReference>
<keyword evidence="2" id="KW-1185">Reference proteome</keyword>
<organism evidence="1 2">
    <name type="scientific">Longimicrobium terrae</name>
    <dbReference type="NCBI Taxonomy" id="1639882"/>
    <lineage>
        <taxon>Bacteria</taxon>
        <taxon>Pseudomonadati</taxon>
        <taxon>Gemmatimonadota</taxon>
        <taxon>Longimicrobiia</taxon>
        <taxon>Longimicrobiales</taxon>
        <taxon>Longimicrobiaceae</taxon>
        <taxon>Longimicrobium</taxon>
    </lineage>
</organism>
<dbReference type="Proteomes" id="UP000582837">
    <property type="component" value="Unassembled WGS sequence"/>
</dbReference>
<name>A0A841H2D1_9BACT</name>
<reference evidence="1 2" key="1">
    <citation type="submission" date="2020-08" db="EMBL/GenBank/DDBJ databases">
        <title>Genomic Encyclopedia of Type Strains, Phase IV (KMG-IV): sequencing the most valuable type-strain genomes for metagenomic binning, comparative biology and taxonomic classification.</title>
        <authorList>
            <person name="Goeker M."/>
        </authorList>
    </citation>
    <scope>NUCLEOTIDE SEQUENCE [LARGE SCALE GENOMIC DNA]</scope>
    <source>
        <strain evidence="1 2">DSM 29007</strain>
    </source>
</reference>
<evidence type="ECO:0000313" key="1">
    <source>
        <dbReference type="EMBL" id="MBB6072132.1"/>
    </source>
</evidence>
<gene>
    <name evidence="1" type="ORF">HNQ61_003793</name>
</gene>
<dbReference type="AlphaFoldDB" id="A0A841H2D1"/>